<dbReference type="GeneID" id="90979788"/>
<dbReference type="Proteomes" id="UP000011096">
    <property type="component" value="Unassembled WGS sequence"/>
</dbReference>
<dbReference type="InParanoid" id="A0A7J6JC81"/>
<dbReference type="AlphaFoldDB" id="A0A7J6JC81"/>
<dbReference type="EMBL" id="ANPB02000003">
    <property type="protein sequence ID" value="KAF4486776.1"/>
    <property type="molecule type" value="Genomic_DNA"/>
</dbReference>
<evidence type="ECO:0000313" key="1">
    <source>
        <dbReference type="EMBL" id="KAF4486776.1"/>
    </source>
</evidence>
<sequence length="72" mass="7734">MSITPPTLIVSPAFLVDRMSCIWQKLLLLTPAGNYFNDIRIISGATGGRLGQIIGMVWSPCIVGRSKSQDAG</sequence>
<reference evidence="1 2" key="2">
    <citation type="submission" date="2020-04" db="EMBL/GenBank/DDBJ databases">
        <title>Genome sequencing and assembly of multiple isolates from the Colletotrichum gloeosporioides species complex.</title>
        <authorList>
            <person name="Gan P."/>
            <person name="Shirasu K."/>
        </authorList>
    </citation>
    <scope>NUCLEOTIDE SEQUENCE [LARGE SCALE GENOMIC DNA]</scope>
    <source>
        <strain evidence="1 2">Nara gc5</strain>
    </source>
</reference>
<dbReference type="RefSeq" id="XP_066009123.1">
    <property type="nucleotide sequence ID" value="XM_066151432.1"/>
</dbReference>
<protein>
    <submittedName>
        <fullName evidence="1">Uncharacterized protein</fullName>
    </submittedName>
</protein>
<accession>A0A7J6JC81</accession>
<name>A0A7J6JC81_COLFN</name>
<gene>
    <name evidence="1" type="ORF">CGGC5_v005315</name>
</gene>
<organism evidence="1 2">
    <name type="scientific">Colletotrichum fructicola (strain Nara gc5)</name>
    <name type="common">Anthracnose fungus</name>
    <name type="synonym">Colletotrichum gloeosporioides (strain Nara gc5)</name>
    <dbReference type="NCBI Taxonomy" id="1213859"/>
    <lineage>
        <taxon>Eukaryota</taxon>
        <taxon>Fungi</taxon>
        <taxon>Dikarya</taxon>
        <taxon>Ascomycota</taxon>
        <taxon>Pezizomycotina</taxon>
        <taxon>Sordariomycetes</taxon>
        <taxon>Hypocreomycetidae</taxon>
        <taxon>Glomerellales</taxon>
        <taxon>Glomerellaceae</taxon>
        <taxon>Colletotrichum</taxon>
        <taxon>Colletotrichum gloeosporioides species complex</taxon>
    </lineage>
</organism>
<comment type="caution">
    <text evidence="1">The sequence shown here is derived from an EMBL/GenBank/DDBJ whole genome shotgun (WGS) entry which is preliminary data.</text>
</comment>
<proteinExistence type="predicted"/>
<reference evidence="1 2" key="1">
    <citation type="submission" date="2012-08" db="EMBL/GenBank/DDBJ databases">
        <authorList>
            <person name="Gan P.H.P."/>
            <person name="Ikeda K."/>
            <person name="Irieda H."/>
            <person name="Narusaka M."/>
            <person name="O'Connell R.J."/>
            <person name="Narusaka Y."/>
            <person name="Takano Y."/>
            <person name="Kubo Y."/>
            <person name="Shirasu K."/>
        </authorList>
    </citation>
    <scope>NUCLEOTIDE SEQUENCE [LARGE SCALE GENOMIC DNA]</scope>
    <source>
        <strain evidence="1 2">Nara gc5</strain>
    </source>
</reference>
<evidence type="ECO:0000313" key="2">
    <source>
        <dbReference type="Proteomes" id="UP000011096"/>
    </source>
</evidence>
<keyword evidence="2" id="KW-1185">Reference proteome</keyword>